<protein>
    <recommendedName>
        <fullName evidence="4">G-protein coupled receptors family 1 profile domain-containing protein</fullName>
    </recommendedName>
</protein>
<sequence>MAIIGLNLFFVGYISKRNITAREVFLYGLAAVNSLMGIVTVFWLSSLNRNCEEEPKNANGLFKCVLILPHMIDAANFTSALILAYIVAGNLKLGCLSDVNKRNAMGLVFFAFIFGLICVLLSVEKTSYEDCNRTIPVRERFVVQRASLVIIVCLTLIYIKRILSKKKERRGRRDEMNDRAMFWILLPRCLAEANDVFYVIHDKKTASDIFYACIVMTSMVSHSLLCPFLSCHIPYEMYAACSTSSHDAQDVNGSIPRVNEVISASVQARTMEIFAVCIVVLSCVLWASILILGINVIRAITKRKMSTTNLLLNGLVVADIFVGHTILYNLAIAVFHNVRFKIQLDIRRFFIYCYMTSEPSLALRITTTALLAILVCFFYFKYRSDEFSNCAQFGLGAACTAISCAFGIGFYAFFAGLLHPQIITFSPRDCIPGVMPVKQNLFSLFMLYAMVVTLSGLYNHVFHKRLPRDLIEANNKFKMLLWILRLHCVLWLPDLILTIVAQHTATRYFFGVAYYDLVIKLNDCTSLLALSTSFTNPLMIYLFPDTHEDLGQSSPNLESVGEDGAVPSNENEIELNVMQPSTSQITNDYYVQNYVTKYFDF</sequence>
<evidence type="ECO:0000256" key="1">
    <source>
        <dbReference type="SAM" id="Phobius"/>
    </source>
</evidence>
<feature type="transmembrane region" description="Helical" evidence="1">
    <location>
        <begin position="479"/>
        <end position="500"/>
    </location>
</feature>
<reference evidence="2 3" key="1">
    <citation type="submission" date="2020-04" db="EMBL/GenBank/DDBJ databases">
        <authorList>
            <person name="Alioto T."/>
            <person name="Alioto T."/>
            <person name="Gomez Garrido J."/>
        </authorList>
    </citation>
    <scope>NUCLEOTIDE SEQUENCE [LARGE SCALE GENOMIC DNA]</scope>
</reference>
<feature type="transmembrane region" description="Helical" evidence="1">
    <location>
        <begin position="65"/>
        <end position="91"/>
    </location>
</feature>
<evidence type="ECO:0008006" key="4">
    <source>
        <dbReference type="Google" id="ProtNLM"/>
    </source>
</evidence>
<feature type="transmembrane region" description="Helical" evidence="1">
    <location>
        <begin position="392"/>
        <end position="419"/>
    </location>
</feature>
<feature type="transmembrane region" description="Helical" evidence="1">
    <location>
        <begin position="24"/>
        <end position="45"/>
    </location>
</feature>
<feature type="transmembrane region" description="Helical" evidence="1">
    <location>
        <begin position="273"/>
        <end position="300"/>
    </location>
</feature>
<proteinExistence type="predicted"/>
<name>A0A8S1CR54_9INSE</name>
<dbReference type="AlphaFoldDB" id="A0A8S1CR54"/>
<feature type="transmembrane region" description="Helical" evidence="1">
    <location>
        <begin position="440"/>
        <end position="459"/>
    </location>
</feature>
<dbReference type="Gene3D" id="1.20.1070.10">
    <property type="entry name" value="Rhodopsin 7-helix transmembrane proteins"/>
    <property type="match status" value="1"/>
</dbReference>
<dbReference type="EMBL" id="CADEPI010000064">
    <property type="protein sequence ID" value="CAB3371727.1"/>
    <property type="molecule type" value="Genomic_DNA"/>
</dbReference>
<keyword evidence="1" id="KW-0472">Membrane</keyword>
<feature type="transmembrane region" description="Helical" evidence="1">
    <location>
        <begin position="361"/>
        <end position="380"/>
    </location>
</feature>
<feature type="transmembrane region" description="Helical" evidence="1">
    <location>
        <begin position="142"/>
        <end position="159"/>
    </location>
</feature>
<feature type="transmembrane region" description="Helical" evidence="1">
    <location>
        <begin position="103"/>
        <end position="122"/>
    </location>
</feature>
<organism evidence="2 3">
    <name type="scientific">Cloeon dipterum</name>
    <dbReference type="NCBI Taxonomy" id="197152"/>
    <lineage>
        <taxon>Eukaryota</taxon>
        <taxon>Metazoa</taxon>
        <taxon>Ecdysozoa</taxon>
        <taxon>Arthropoda</taxon>
        <taxon>Hexapoda</taxon>
        <taxon>Insecta</taxon>
        <taxon>Pterygota</taxon>
        <taxon>Palaeoptera</taxon>
        <taxon>Ephemeroptera</taxon>
        <taxon>Pisciforma</taxon>
        <taxon>Baetidae</taxon>
        <taxon>Cloeon</taxon>
    </lineage>
</organism>
<evidence type="ECO:0000313" key="2">
    <source>
        <dbReference type="EMBL" id="CAB3371727.1"/>
    </source>
</evidence>
<evidence type="ECO:0000313" key="3">
    <source>
        <dbReference type="Proteomes" id="UP000494165"/>
    </source>
</evidence>
<dbReference type="Proteomes" id="UP000494165">
    <property type="component" value="Unassembled WGS sequence"/>
</dbReference>
<keyword evidence="1" id="KW-1133">Transmembrane helix</keyword>
<accession>A0A8S1CR54</accession>
<feature type="transmembrane region" description="Helical" evidence="1">
    <location>
        <begin position="209"/>
        <end position="229"/>
    </location>
</feature>
<gene>
    <name evidence="2" type="ORF">CLODIP_2_CD03959</name>
</gene>
<feature type="transmembrane region" description="Helical" evidence="1">
    <location>
        <begin position="320"/>
        <end position="340"/>
    </location>
</feature>
<keyword evidence="1" id="KW-0812">Transmembrane</keyword>
<keyword evidence="3" id="KW-1185">Reference proteome</keyword>
<comment type="caution">
    <text evidence="2">The sequence shown here is derived from an EMBL/GenBank/DDBJ whole genome shotgun (WGS) entry which is preliminary data.</text>
</comment>